<dbReference type="InterPro" id="IPR016208">
    <property type="entry name" value="Ald_Oxase/xanthine_DH-like"/>
</dbReference>
<dbReference type="AlphaFoldDB" id="A0AAN8X4E9"/>
<dbReference type="GO" id="GO:0005506">
    <property type="term" value="F:iron ion binding"/>
    <property type="evidence" value="ECO:0007669"/>
    <property type="project" value="InterPro"/>
</dbReference>
<feature type="non-terminal residue" evidence="2">
    <location>
        <position position="1"/>
    </location>
</feature>
<accession>A0AAN8X4E9</accession>
<evidence type="ECO:0000313" key="2">
    <source>
        <dbReference type="EMBL" id="KAK7072764.1"/>
    </source>
</evidence>
<dbReference type="GO" id="GO:0050660">
    <property type="term" value="F:flavin adenine dinucleotide binding"/>
    <property type="evidence" value="ECO:0007669"/>
    <property type="project" value="InterPro"/>
</dbReference>
<dbReference type="InterPro" id="IPR002346">
    <property type="entry name" value="Mopterin_DH_FAD-bd"/>
</dbReference>
<name>A0AAN8X4E9_HALRR</name>
<dbReference type="PANTHER" id="PTHR45444:SF3">
    <property type="entry name" value="XANTHINE DEHYDROGENASE"/>
    <property type="match status" value="1"/>
</dbReference>
<evidence type="ECO:0000259" key="1">
    <source>
        <dbReference type="Pfam" id="PF00941"/>
    </source>
</evidence>
<dbReference type="PANTHER" id="PTHR45444">
    <property type="entry name" value="XANTHINE DEHYDROGENASE"/>
    <property type="match status" value="1"/>
</dbReference>
<organism evidence="2 3">
    <name type="scientific">Halocaridina rubra</name>
    <name type="common">Hawaiian red shrimp</name>
    <dbReference type="NCBI Taxonomy" id="373956"/>
    <lineage>
        <taxon>Eukaryota</taxon>
        <taxon>Metazoa</taxon>
        <taxon>Ecdysozoa</taxon>
        <taxon>Arthropoda</taxon>
        <taxon>Crustacea</taxon>
        <taxon>Multicrustacea</taxon>
        <taxon>Malacostraca</taxon>
        <taxon>Eumalacostraca</taxon>
        <taxon>Eucarida</taxon>
        <taxon>Decapoda</taxon>
        <taxon>Pleocyemata</taxon>
        <taxon>Caridea</taxon>
        <taxon>Atyoidea</taxon>
        <taxon>Atyidae</taxon>
        <taxon>Halocaridina</taxon>
    </lineage>
</organism>
<dbReference type="Proteomes" id="UP001381693">
    <property type="component" value="Unassembled WGS sequence"/>
</dbReference>
<dbReference type="Pfam" id="PF00941">
    <property type="entry name" value="FAD_binding_5"/>
    <property type="match status" value="1"/>
</dbReference>
<dbReference type="EMBL" id="JAXCGZ010013347">
    <property type="protein sequence ID" value="KAK7072764.1"/>
    <property type="molecule type" value="Genomic_DNA"/>
</dbReference>
<sequence>LQQLYSVLTGVEVKYKNQLHPVLINPSNVPELTAIKCLDSGLQIGASVTLSRLGKILQEQIKEKEGLL</sequence>
<keyword evidence="3" id="KW-1185">Reference proteome</keyword>
<dbReference type="InterPro" id="IPR036318">
    <property type="entry name" value="FAD-bd_PCMH-like_sf"/>
</dbReference>
<comment type="caution">
    <text evidence="2">The sequence shown here is derived from an EMBL/GenBank/DDBJ whole genome shotgun (WGS) entry which is preliminary data.</text>
</comment>
<dbReference type="SUPFAM" id="SSF56176">
    <property type="entry name" value="FAD-binding/transporter-associated domain-like"/>
    <property type="match status" value="1"/>
</dbReference>
<feature type="domain" description="Molybdopterin dehydrogenase FAD-binding" evidence="1">
    <location>
        <begin position="9"/>
        <end position="63"/>
    </location>
</feature>
<protein>
    <recommendedName>
        <fullName evidence="1">Molybdopterin dehydrogenase FAD-binding domain-containing protein</fullName>
    </recommendedName>
</protein>
<reference evidence="2 3" key="1">
    <citation type="submission" date="2023-11" db="EMBL/GenBank/DDBJ databases">
        <title>Halocaridina rubra genome assembly.</title>
        <authorList>
            <person name="Smith C."/>
        </authorList>
    </citation>
    <scope>NUCLEOTIDE SEQUENCE [LARGE SCALE GENOMIC DNA]</scope>
    <source>
        <strain evidence="2">EP-1</strain>
        <tissue evidence="2">Whole</tissue>
    </source>
</reference>
<proteinExistence type="predicted"/>
<evidence type="ECO:0000313" key="3">
    <source>
        <dbReference type="Proteomes" id="UP001381693"/>
    </source>
</evidence>
<gene>
    <name evidence="2" type="ORF">SK128_010077</name>
</gene>
<dbReference type="GO" id="GO:0016491">
    <property type="term" value="F:oxidoreductase activity"/>
    <property type="evidence" value="ECO:0007669"/>
    <property type="project" value="InterPro"/>
</dbReference>